<accession>A0A5B7GJD3</accession>
<name>A0A5B7GJD3_PORTR</name>
<evidence type="ECO:0000313" key="2">
    <source>
        <dbReference type="EMBL" id="MPC57543.1"/>
    </source>
</evidence>
<sequence length="61" mass="6514">MEKVHSSHETNGREMSRCEATRRASEGGTSRQQTADSRQQAGAGVSSATSRITPAACETFN</sequence>
<gene>
    <name evidence="2" type="ORF">E2C01_051526</name>
</gene>
<reference evidence="2 3" key="1">
    <citation type="submission" date="2019-05" db="EMBL/GenBank/DDBJ databases">
        <title>Another draft genome of Portunus trituberculatus and its Hox gene families provides insights of decapod evolution.</title>
        <authorList>
            <person name="Jeong J.-H."/>
            <person name="Song I."/>
            <person name="Kim S."/>
            <person name="Choi T."/>
            <person name="Kim D."/>
            <person name="Ryu S."/>
            <person name="Kim W."/>
        </authorList>
    </citation>
    <scope>NUCLEOTIDE SEQUENCE [LARGE SCALE GENOMIC DNA]</scope>
    <source>
        <tissue evidence="2">Muscle</tissue>
    </source>
</reference>
<organism evidence="2 3">
    <name type="scientific">Portunus trituberculatus</name>
    <name type="common">Swimming crab</name>
    <name type="synonym">Neptunus trituberculatus</name>
    <dbReference type="NCBI Taxonomy" id="210409"/>
    <lineage>
        <taxon>Eukaryota</taxon>
        <taxon>Metazoa</taxon>
        <taxon>Ecdysozoa</taxon>
        <taxon>Arthropoda</taxon>
        <taxon>Crustacea</taxon>
        <taxon>Multicrustacea</taxon>
        <taxon>Malacostraca</taxon>
        <taxon>Eumalacostraca</taxon>
        <taxon>Eucarida</taxon>
        <taxon>Decapoda</taxon>
        <taxon>Pleocyemata</taxon>
        <taxon>Brachyura</taxon>
        <taxon>Eubrachyura</taxon>
        <taxon>Portunoidea</taxon>
        <taxon>Portunidae</taxon>
        <taxon>Portuninae</taxon>
        <taxon>Portunus</taxon>
    </lineage>
</organism>
<feature type="compositionally biased region" description="Polar residues" evidence="1">
    <location>
        <begin position="27"/>
        <end position="52"/>
    </location>
</feature>
<dbReference type="Proteomes" id="UP000324222">
    <property type="component" value="Unassembled WGS sequence"/>
</dbReference>
<proteinExistence type="predicted"/>
<keyword evidence="3" id="KW-1185">Reference proteome</keyword>
<dbReference type="EMBL" id="VSRR010014869">
    <property type="protein sequence ID" value="MPC57543.1"/>
    <property type="molecule type" value="Genomic_DNA"/>
</dbReference>
<evidence type="ECO:0000256" key="1">
    <source>
        <dbReference type="SAM" id="MobiDB-lite"/>
    </source>
</evidence>
<comment type="caution">
    <text evidence="2">The sequence shown here is derived from an EMBL/GenBank/DDBJ whole genome shotgun (WGS) entry which is preliminary data.</text>
</comment>
<dbReference type="AlphaFoldDB" id="A0A5B7GJD3"/>
<feature type="region of interest" description="Disordered" evidence="1">
    <location>
        <begin position="1"/>
        <end position="61"/>
    </location>
</feature>
<feature type="compositionally biased region" description="Basic and acidic residues" evidence="1">
    <location>
        <begin position="1"/>
        <end position="25"/>
    </location>
</feature>
<protein>
    <submittedName>
        <fullName evidence="2">Uncharacterized protein</fullName>
    </submittedName>
</protein>
<evidence type="ECO:0000313" key="3">
    <source>
        <dbReference type="Proteomes" id="UP000324222"/>
    </source>
</evidence>